<dbReference type="Pfam" id="PF07676">
    <property type="entry name" value="PD40"/>
    <property type="match status" value="2"/>
</dbReference>
<feature type="domain" description="OmpA-like" evidence="6">
    <location>
        <begin position="542"/>
        <end position="665"/>
    </location>
</feature>
<dbReference type="EMBL" id="PDUD01000021">
    <property type="protein sequence ID" value="PHN05440.1"/>
    <property type="molecule type" value="Genomic_DNA"/>
</dbReference>
<evidence type="ECO:0000313" key="8">
    <source>
        <dbReference type="Proteomes" id="UP000223913"/>
    </source>
</evidence>
<dbReference type="InterPro" id="IPR006664">
    <property type="entry name" value="OMP_bac"/>
</dbReference>
<evidence type="ECO:0000313" key="7">
    <source>
        <dbReference type="EMBL" id="PHN05440.1"/>
    </source>
</evidence>
<evidence type="ECO:0000256" key="4">
    <source>
        <dbReference type="PROSITE-ProRule" id="PRU00473"/>
    </source>
</evidence>
<gene>
    <name evidence="7" type="ORF">CRP01_15700</name>
</gene>
<evidence type="ECO:0000256" key="5">
    <source>
        <dbReference type="SAM" id="SignalP"/>
    </source>
</evidence>
<dbReference type="Gene3D" id="3.30.1330.60">
    <property type="entry name" value="OmpA-like domain"/>
    <property type="match status" value="1"/>
</dbReference>
<comment type="caution">
    <text evidence="7">The sequence shown here is derived from an EMBL/GenBank/DDBJ whole genome shotgun (WGS) entry which is preliminary data.</text>
</comment>
<dbReference type="Proteomes" id="UP000223913">
    <property type="component" value="Unassembled WGS sequence"/>
</dbReference>
<dbReference type="InterPro" id="IPR036737">
    <property type="entry name" value="OmpA-like_sf"/>
</dbReference>
<dbReference type="PRINTS" id="PR01021">
    <property type="entry name" value="OMPADOMAIN"/>
</dbReference>
<evidence type="ECO:0000259" key="6">
    <source>
        <dbReference type="PROSITE" id="PS51123"/>
    </source>
</evidence>
<feature type="chain" id="PRO_5012632670" description="OmpA-like domain-containing protein" evidence="5">
    <location>
        <begin position="21"/>
        <end position="674"/>
    </location>
</feature>
<proteinExistence type="predicted"/>
<dbReference type="GO" id="GO:0009279">
    <property type="term" value="C:cell outer membrane"/>
    <property type="evidence" value="ECO:0007669"/>
    <property type="project" value="UniProtKB-SubCell"/>
</dbReference>
<dbReference type="PROSITE" id="PS51123">
    <property type="entry name" value="OMPA_2"/>
    <property type="match status" value="1"/>
</dbReference>
<evidence type="ECO:0000256" key="3">
    <source>
        <dbReference type="ARBA" id="ARBA00023237"/>
    </source>
</evidence>
<evidence type="ECO:0000256" key="1">
    <source>
        <dbReference type="ARBA" id="ARBA00004442"/>
    </source>
</evidence>
<name>A0A2D0NAQ1_FLAN2</name>
<dbReference type="SUPFAM" id="SSF82171">
    <property type="entry name" value="DPP6 N-terminal domain-like"/>
    <property type="match status" value="1"/>
</dbReference>
<comment type="subcellular location">
    <subcellularLocation>
        <location evidence="1">Cell outer membrane</location>
    </subcellularLocation>
</comment>
<dbReference type="Pfam" id="PF00691">
    <property type="entry name" value="OmpA"/>
    <property type="match status" value="1"/>
</dbReference>
<dbReference type="InterPro" id="IPR011659">
    <property type="entry name" value="WD40"/>
</dbReference>
<dbReference type="RefSeq" id="WP_099151017.1">
    <property type="nucleotide sequence ID" value="NZ_PDUD01000021.1"/>
</dbReference>
<evidence type="ECO:0000256" key="2">
    <source>
        <dbReference type="ARBA" id="ARBA00023136"/>
    </source>
</evidence>
<keyword evidence="3" id="KW-0998">Cell outer membrane</keyword>
<dbReference type="OrthoDB" id="1488841at2"/>
<dbReference type="AlphaFoldDB" id="A0A2D0NAQ1"/>
<feature type="signal peptide" evidence="5">
    <location>
        <begin position="1"/>
        <end position="20"/>
    </location>
</feature>
<keyword evidence="5" id="KW-0732">Signal</keyword>
<sequence length="674" mass="76442">MRRSLSMMLLLAFTVSLGFGQNRNKKIESLYKREDINRDIRVYNASSINSSRMEFSPSFYQGGMYVSQNRNGLIDEKTGQTFNELFYADLDPNGLPIRPSNFSVEINSERHEGPVALNRQFDRIYFTRSNVKHGVTRAGKDKKVHLKIYEAQRGEFDWEHQKELPFNSDDFTCMHPALSPDGNKLFFASNRPGGYGGMDLYSVERKEGRWEKPLNLGPDINTAGNEVFPFLHESGMLFFTSDHHKGFGGLDIFMIDISGRKWGRVINLGEPFNSASDDLGLILTKDGEQGYFTSNREGGAGGDDIYFFEAAGGIRGIELPETFGLVATVYDGQASRRLPGADIRIFYRTDDGLIDDQSLYDLELLPSEGYGEMVMKLVRKKEKFLGDPDVKTDRNGEGVLQIEEDQKYVILVSKDGYTSKEIAYSLKKDAPLRPLEVVLDPKNCIELTGTVRSAAASKQLIPGVLVRILNQCDNTEILTRTKFDGVFEACLEIGCEYTIIAERGGYEPQLTRISMEKIRGRRSAEVEMQMTPMDEFSEKEPIRKGTVIVLENIYYDFNKSAIRKGAARELEGLVRLMDTYKSMEIRLGAHTDCRGTDEYNLKLSEKRAESAKQFLVDRGIEADRIKTLGYGETQPRNRCDCDIVECSESEHQYNRRTEVRIIGIDEAVTVNYRR</sequence>
<protein>
    <recommendedName>
        <fullName evidence="6">OmpA-like domain-containing protein</fullName>
    </recommendedName>
</protein>
<dbReference type="InterPro" id="IPR011042">
    <property type="entry name" value="6-blade_b-propeller_TolB-like"/>
</dbReference>
<dbReference type="PANTHER" id="PTHR30329">
    <property type="entry name" value="STATOR ELEMENT OF FLAGELLAR MOTOR COMPLEX"/>
    <property type="match status" value="1"/>
</dbReference>
<dbReference type="CDD" id="cd07185">
    <property type="entry name" value="OmpA_C-like"/>
    <property type="match status" value="1"/>
</dbReference>
<reference evidence="7 8" key="1">
    <citation type="submission" date="2017-10" db="EMBL/GenBank/DDBJ databases">
        <title>The draft genome sequence of Lewinella nigricans NBRC 102662.</title>
        <authorList>
            <person name="Wang K."/>
        </authorList>
    </citation>
    <scope>NUCLEOTIDE SEQUENCE [LARGE SCALE GENOMIC DNA]</scope>
    <source>
        <strain evidence="7 8">NBRC 102662</strain>
    </source>
</reference>
<dbReference type="InterPro" id="IPR006665">
    <property type="entry name" value="OmpA-like"/>
</dbReference>
<keyword evidence="8" id="KW-1185">Reference proteome</keyword>
<accession>A0A2D0NAQ1</accession>
<dbReference type="PANTHER" id="PTHR30329:SF21">
    <property type="entry name" value="LIPOPROTEIN YIAD-RELATED"/>
    <property type="match status" value="1"/>
</dbReference>
<organism evidence="7 8">
    <name type="scientific">Flavilitoribacter nigricans (strain ATCC 23147 / DSM 23189 / NBRC 102662 / NCIMB 1420 / SS-2)</name>
    <name type="common">Lewinella nigricans</name>
    <dbReference type="NCBI Taxonomy" id="1122177"/>
    <lineage>
        <taxon>Bacteria</taxon>
        <taxon>Pseudomonadati</taxon>
        <taxon>Bacteroidota</taxon>
        <taxon>Saprospiria</taxon>
        <taxon>Saprospirales</taxon>
        <taxon>Lewinellaceae</taxon>
        <taxon>Flavilitoribacter</taxon>
    </lineage>
</organism>
<dbReference type="SUPFAM" id="SSF103088">
    <property type="entry name" value="OmpA-like"/>
    <property type="match status" value="1"/>
</dbReference>
<keyword evidence="2 4" id="KW-0472">Membrane</keyword>
<dbReference type="InterPro" id="IPR050330">
    <property type="entry name" value="Bact_OuterMem_StrucFunc"/>
</dbReference>
<dbReference type="Gene3D" id="2.120.10.30">
    <property type="entry name" value="TolB, C-terminal domain"/>
    <property type="match status" value="1"/>
</dbReference>